<comment type="caution">
    <text evidence="2">The sequence shown here is derived from an EMBL/GenBank/DDBJ whole genome shotgun (WGS) entry which is preliminary data.</text>
</comment>
<reference evidence="2 3" key="1">
    <citation type="submission" date="2023-07" db="EMBL/GenBank/DDBJ databases">
        <authorList>
            <person name="Lian W.-H."/>
        </authorList>
    </citation>
    <scope>NUCLEOTIDE SEQUENCE [LARGE SCALE GENOMIC DNA]</scope>
    <source>
        <strain evidence="2 3">SYSU DXS3180</strain>
    </source>
</reference>
<proteinExistence type="predicted"/>
<feature type="transmembrane region" description="Helical" evidence="1">
    <location>
        <begin position="80"/>
        <end position="103"/>
    </location>
</feature>
<feature type="transmembrane region" description="Helical" evidence="1">
    <location>
        <begin position="109"/>
        <end position="130"/>
    </location>
</feature>
<organism evidence="2 3">
    <name type="scientific">Danxiaibacter flavus</name>
    <dbReference type="NCBI Taxonomy" id="3049108"/>
    <lineage>
        <taxon>Bacteria</taxon>
        <taxon>Pseudomonadati</taxon>
        <taxon>Bacteroidota</taxon>
        <taxon>Chitinophagia</taxon>
        <taxon>Chitinophagales</taxon>
        <taxon>Chitinophagaceae</taxon>
        <taxon>Danxiaibacter</taxon>
    </lineage>
</organism>
<dbReference type="RefSeq" id="WP_369329658.1">
    <property type="nucleotide sequence ID" value="NZ_JAULBC010000003.1"/>
</dbReference>
<dbReference type="EMBL" id="JAULBC010000003">
    <property type="protein sequence ID" value="MEX6688249.1"/>
    <property type="molecule type" value="Genomic_DNA"/>
</dbReference>
<feature type="transmembrane region" description="Helical" evidence="1">
    <location>
        <begin position="162"/>
        <end position="181"/>
    </location>
</feature>
<feature type="transmembrane region" description="Helical" evidence="1">
    <location>
        <begin position="6"/>
        <end position="25"/>
    </location>
</feature>
<protein>
    <submittedName>
        <fullName evidence="2">Uncharacterized protein</fullName>
    </submittedName>
</protein>
<evidence type="ECO:0000313" key="2">
    <source>
        <dbReference type="EMBL" id="MEX6688249.1"/>
    </source>
</evidence>
<keyword evidence="1" id="KW-0472">Membrane</keyword>
<feature type="transmembrane region" description="Helical" evidence="1">
    <location>
        <begin position="193"/>
        <end position="211"/>
    </location>
</feature>
<gene>
    <name evidence="2" type="ORF">QTN47_12120</name>
</gene>
<keyword evidence="1" id="KW-1133">Transmembrane helix</keyword>
<evidence type="ECO:0000256" key="1">
    <source>
        <dbReference type="SAM" id="Phobius"/>
    </source>
</evidence>
<accession>A0ABV3ZIK1</accession>
<dbReference type="Proteomes" id="UP001560573">
    <property type="component" value="Unassembled WGS sequence"/>
</dbReference>
<evidence type="ECO:0000313" key="3">
    <source>
        <dbReference type="Proteomes" id="UP001560573"/>
    </source>
</evidence>
<name>A0ABV3ZIK1_9BACT</name>
<keyword evidence="1" id="KW-0812">Transmembrane</keyword>
<sequence length="219" mass="24671">MYTINWQLFCIFFGIMLLISFLMALQGRHFYTKDVVIRKFSIMDLEIPATPLELKNVLAGLYDLPPEQSRKSIGALKGQLYLDFLYMPFAYGCIYIACALISGKMEHDAGKAVFTALAFLQFLPWLFDIIENIYLLSKIKPDVKASSNPVHKAYLAMEAAKWGIALTGAICAIAALCYFWLSGSYASDSVRYFVFIVAEIIIFAALLKFFIKTPPPQKA</sequence>
<keyword evidence="3" id="KW-1185">Reference proteome</keyword>